<evidence type="ECO:0000313" key="3">
    <source>
        <dbReference type="EMBL" id="ACY18069.1"/>
    </source>
</evidence>
<dbReference type="GO" id="GO:0051607">
    <property type="term" value="P:defense response to virus"/>
    <property type="evidence" value="ECO:0007669"/>
    <property type="project" value="UniProtKB-KW"/>
</dbReference>
<evidence type="ECO:0000256" key="1">
    <source>
        <dbReference type="ARBA" id="ARBA00023118"/>
    </source>
</evidence>
<name>D0LG44_HALO1</name>
<keyword evidence="4" id="KW-1185">Reference proteome</keyword>
<dbReference type="PANTHER" id="PTHR35579:SF3">
    <property type="entry name" value="CRISPR SYSTEM CMS ENDORIBONUCLEASE CSM3"/>
    <property type="match status" value="1"/>
</dbReference>
<dbReference type="Pfam" id="PF03787">
    <property type="entry name" value="RAMPs"/>
    <property type="match status" value="1"/>
</dbReference>
<dbReference type="eggNOG" id="COG1337">
    <property type="taxonomic scope" value="Bacteria"/>
</dbReference>
<dbReference type="Proteomes" id="UP000001880">
    <property type="component" value="Chromosome"/>
</dbReference>
<dbReference type="HOGENOM" id="CLU_076566_0_0_7"/>
<dbReference type="KEGG" id="hoh:Hoch_5587"/>
<dbReference type="STRING" id="502025.Hoch_5587"/>
<dbReference type="InterPro" id="IPR052216">
    <property type="entry name" value="CRISPR_Csm3_endoribonuclease"/>
</dbReference>
<keyword evidence="1" id="KW-0051">Antiviral defense</keyword>
<evidence type="ECO:0000259" key="2">
    <source>
        <dbReference type="Pfam" id="PF03787"/>
    </source>
</evidence>
<accession>D0LG44</accession>
<dbReference type="PANTHER" id="PTHR35579">
    <property type="entry name" value="CRISPR SYSTEM CMS ENDORIBONUCLEASE CSM3"/>
    <property type="match status" value="1"/>
</dbReference>
<dbReference type="OrthoDB" id="9789361at2"/>
<gene>
    <name evidence="3" type="ordered locus">Hoch_5587</name>
</gene>
<reference evidence="3 4" key="1">
    <citation type="journal article" date="2010" name="Stand. Genomic Sci.">
        <title>Complete genome sequence of Haliangium ochraceum type strain (SMP-2).</title>
        <authorList>
            <consortium name="US DOE Joint Genome Institute (JGI-PGF)"/>
            <person name="Ivanova N."/>
            <person name="Daum C."/>
            <person name="Lang E."/>
            <person name="Abt B."/>
            <person name="Kopitz M."/>
            <person name="Saunders E."/>
            <person name="Lapidus A."/>
            <person name="Lucas S."/>
            <person name="Glavina Del Rio T."/>
            <person name="Nolan M."/>
            <person name="Tice H."/>
            <person name="Copeland A."/>
            <person name="Cheng J.F."/>
            <person name="Chen F."/>
            <person name="Bruce D."/>
            <person name="Goodwin L."/>
            <person name="Pitluck S."/>
            <person name="Mavromatis K."/>
            <person name="Pati A."/>
            <person name="Mikhailova N."/>
            <person name="Chen A."/>
            <person name="Palaniappan K."/>
            <person name="Land M."/>
            <person name="Hauser L."/>
            <person name="Chang Y.J."/>
            <person name="Jeffries C.D."/>
            <person name="Detter J.C."/>
            <person name="Brettin T."/>
            <person name="Rohde M."/>
            <person name="Goker M."/>
            <person name="Bristow J."/>
            <person name="Markowitz V."/>
            <person name="Eisen J.A."/>
            <person name="Hugenholtz P."/>
            <person name="Kyrpides N.C."/>
            <person name="Klenk H.P."/>
        </authorList>
    </citation>
    <scope>NUCLEOTIDE SEQUENCE [LARGE SCALE GENOMIC DNA]</scope>
    <source>
        <strain evidence="4">DSM 14365 / CIP 107738 / JCM 11303 / AJ 13395 / SMP-2</strain>
    </source>
</reference>
<organism evidence="3 4">
    <name type="scientific">Haliangium ochraceum (strain DSM 14365 / JCM 11303 / SMP-2)</name>
    <dbReference type="NCBI Taxonomy" id="502025"/>
    <lineage>
        <taxon>Bacteria</taxon>
        <taxon>Pseudomonadati</taxon>
        <taxon>Myxococcota</taxon>
        <taxon>Polyangia</taxon>
        <taxon>Haliangiales</taxon>
        <taxon>Kofleriaceae</taxon>
        <taxon>Haliangium</taxon>
    </lineage>
</organism>
<proteinExistence type="predicted"/>
<protein>
    <recommendedName>
        <fullName evidence="2">CRISPR type III-associated protein domain-containing protein</fullName>
    </recommendedName>
</protein>
<evidence type="ECO:0000313" key="4">
    <source>
        <dbReference type="Proteomes" id="UP000001880"/>
    </source>
</evidence>
<dbReference type="InterPro" id="IPR005537">
    <property type="entry name" value="RAMP_III_fam"/>
</dbReference>
<sequence>MFRKSLNRAVLRIRVTTETPLLIRAGDSGLDAAASDLSPVRTEHGSRGLTVYIPGSSLKGVLRAAAEASIRGMEFARSSGNQYVDGACADPLDNKGPCASANGKKRDRSKPSSAEVYAAQCMACRLFGSLSVRGRAAVRDLFPWDAEKPADSEDNFGKANTLEQRYGVSIDRVKGSVRHGPFDQELVPAGVSFWGEIALQNYQVWQLGLLVQAFDAVNFGAAQLGSSKSRGLGAARIEVVSLVHEQSARAADHRPRGLGTLLDDDERNAYGLLVESTLPDASAELRGLSQRFEAHGVEIAPWLAAGRDALKGLRP</sequence>
<dbReference type="EMBL" id="CP001804">
    <property type="protein sequence ID" value="ACY18069.1"/>
    <property type="molecule type" value="Genomic_DNA"/>
</dbReference>
<dbReference type="RefSeq" id="WP_012830661.1">
    <property type="nucleotide sequence ID" value="NC_013440.1"/>
</dbReference>
<feature type="domain" description="CRISPR type III-associated protein" evidence="2">
    <location>
        <begin position="15"/>
        <end position="234"/>
    </location>
</feature>
<dbReference type="AlphaFoldDB" id="D0LG44"/>